<proteinExistence type="predicted"/>
<evidence type="ECO:0000313" key="1">
    <source>
        <dbReference type="EMBL" id="MBG3878636.1"/>
    </source>
</evidence>
<dbReference type="Proteomes" id="UP001194469">
    <property type="component" value="Unassembled WGS sequence"/>
</dbReference>
<protein>
    <submittedName>
        <fullName evidence="1">Uncharacterized protein</fullName>
    </submittedName>
</protein>
<evidence type="ECO:0000313" key="2">
    <source>
        <dbReference type="Proteomes" id="UP001194469"/>
    </source>
</evidence>
<sequence>MRRSVTSITQNAVLGARRSKWVAQQIGKPYPTMMRELNPHDHSAKLGADTLLEIMRVTHDVAALEYMAQEMGYQLTPRADDAAGGKQS</sequence>
<comment type="caution">
    <text evidence="1">The sequence shown here is derived from an EMBL/GenBank/DDBJ whole genome shotgun (WGS) entry which is preliminary data.</text>
</comment>
<keyword evidence="2" id="KW-1185">Reference proteome</keyword>
<dbReference type="Pfam" id="PF06892">
    <property type="entry name" value="Phage_CP76"/>
    <property type="match status" value="1"/>
</dbReference>
<dbReference type="RefSeq" id="WP_196610506.1">
    <property type="nucleotide sequence ID" value="NZ_VRYY01000655.1"/>
</dbReference>
<accession>A0ABS0J848</accession>
<name>A0ABS0J848_9BACT</name>
<gene>
    <name evidence="1" type="ORF">FVW20_16895</name>
</gene>
<organism evidence="1 2">
    <name type="scientific">Nitratidesulfovibrio oxamicus</name>
    <dbReference type="NCBI Taxonomy" id="32016"/>
    <lineage>
        <taxon>Bacteria</taxon>
        <taxon>Pseudomonadati</taxon>
        <taxon>Thermodesulfobacteriota</taxon>
        <taxon>Desulfovibrionia</taxon>
        <taxon>Desulfovibrionales</taxon>
        <taxon>Desulfovibrionaceae</taxon>
        <taxon>Nitratidesulfovibrio</taxon>
    </lineage>
</organism>
<dbReference type="EMBL" id="VRYY01000655">
    <property type="protein sequence ID" value="MBG3878636.1"/>
    <property type="molecule type" value="Genomic_DNA"/>
</dbReference>
<reference evidence="1 2" key="1">
    <citation type="submission" date="2019-08" db="EMBL/GenBank/DDBJ databases">
        <authorList>
            <person name="Luo N."/>
        </authorList>
    </citation>
    <scope>NUCLEOTIDE SEQUENCE [LARGE SCALE GENOMIC DNA]</scope>
    <source>
        <strain evidence="1 2">NCIMB 9442</strain>
    </source>
</reference>
<dbReference type="InterPro" id="IPR009679">
    <property type="entry name" value="Phage_186_CII-like"/>
</dbReference>